<reference evidence="2 3" key="1">
    <citation type="submission" date="2023-03" db="EMBL/GenBank/DDBJ databases">
        <title>WGS of Gossypium arboreum.</title>
        <authorList>
            <person name="Yu D."/>
        </authorList>
    </citation>
    <scope>NUCLEOTIDE SEQUENCE [LARGE SCALE GENOMIC DNA]</scope>
    <source>
        <tissue evidence="2">Leaf</tissue>
    </source>
</reference>
<protein>
    <submittedName>
        <fullName evidence="2">Uncharacterized protein</fullName>
    </submittedName>
</protein>
<dbReference type="Proteomes" id="UP001358586">
    <property type="component" value="Chromosome 8"/>
</dbReference>
<evidence type="ECO:0000313" key="2">
    <source>
        <dbReference type="EMBL" id="KAK5811690.1"/>
    </source>
</evidence>
<organism evidence="2 3">
    <name type="scientific">Gossypium arboreum</name>
    <name type="common">Tree cotton</name>
    <name type="synonym">Gossypium nanking</name>
    <dbReference type="NCBI Taxonomy" id="29729"/>
    <lineage>
        <taxon>Eukaryota</taxon>
        <taxon>Viridiplantae</taxon>
        <taxon>Streptophyta</taxon>
        <taxon>Embryophyta</taxon>
        <taxon>Tracheophyta</taxon>
        <taxon>Spermatophyta</taxon>
        <taxon>Magnoliopsida</taxon>
        <taxon>eudicotyledons</taxon>
        <taxon>Gunneridae</taxon>
        <taxon>Pentapetalae</taxon>
        <taxon>rosids</taxon>
        <taxon>malvids</taxon>
        <taxon>Malvales</taxon>
        <taxon>Malvaceae</taxon>
        <taxon>Malvoideae</taxon>
        <taxon>Gossypium</taxon>
    </lineage>
</organism>
<feature type="region of interest" description="Disordered" evidence="1">
    <location>
        <begin position="34"/>
        <end position="100"/>
    </location>
</feature>
<accession>A0ABR0P0J4</accession>
<comment type="caution">
    <text evidence="2">The sequence shown here is derived from an EMBL/GenBank/DDBJ whole genome shotgun (WGS) entry which is preliminary data.</text>
</comment>
<sequence length="126" mass="14471">MLTDTALRPYSNFEQKKNFTRTLPPFPIFLEKLLLEPEEEDNDDKEPITEKQTTEKEGEAEKTESINVESKKEDDDVTQATTPANTTTTPTTAPIRKQERAVHQLIDDLTKLDIDEKEEVPINQLK</sequence>
<name>A0ABR0P0J4_GOSAR</name>
<feature type="compositionally biased region" description="Basic and acidic residues" evidence="1">
    <location>
        <begin position="45"/>
        <end position="74"/>
    </location>
</feature>
<evidence type="ECO:0000313" key="3">
    <source>
        <dbReference type="Proteomes" id="UP001358586"/>
    </source>
</evidence>
<dbReference type="EMBL" id="JARKNE010000008">
    <property type="protein sequence ID" value="KAK5811690.1"/>
    <property type="molecule type" value="Genomic_DNA"/>
</dbReference>
<proteinExistence type="predicted"/>
<gene>
    <name evidence="2" type="ORF">PVK06_027047</name>
</gene>
<feature type="compositionally biased region" description="Low complexity" evidence="1">
    <location>
        <begin position="78"/>
        <end position="94"/>
    </location>
</feature>
<keyword evidence="3" id="KW-1185">Reference proteome</keyword>
<evidence type="ECO:0000256" key="1">
    <source>
        <dbReference type="SAM" id="MobiDB-lite"/>
    </source>
</evidence>